<dbReference type="InterPro" id="IPR015943">
    <property type="entry name" value="WD40/YVTN_repeat-like_dom_sf"/>
</dbReference>
<dbReference type="EMBL" id="ABDG02000029">
    <property type="protein sequence ID" value="EHK39752.1"/>
    <property type="molecule type" value="Genomic_DNA"/>
</dbReference>
<dbReference type="SMART" id="SM00320">
    <property type="entry name" value="WD40"/>
    <property type="match status" value="5"/>
</dbReference>
<dbReference type="Gene3D" id="2.130.10.10">
    <property type="entry name" value="YVTN repeat-like/Quinoprotein amine dehydrogenase"/>
    <property type="match status" value="2"/>
</dbReference>
<organism evidence="5 6">
    <name type="scientific">Hypocrea atroviridis (strain ATCC 20476 / IMI 206040)</name>
    <name type="common">Trichoderma atroviride</name>
    <dbReference type="NCBI Taxonomy" id="452589"/>
    <lineage>
        <taxon>Eukaryota</taxon>
        <taxon>Fungi</taxon>
        <taxon>Dikarya</taxon>
        <taxon>Ascomycota</taxon>
        <taxon>Pezizomycotina</taxon>
        <taxon>Sordariomycetes</taxon>
        <taxon>Hypocreomycetidae</taxon>
        <taxon>Hypocreales</taxon>
        <taxon>Hypocreaceae</taxon>
        <taxon>Trichoderma</taxon>
    </lineage>
</organism>
<dbReference type="GO" id="GO:1904263">
    <property type="term" value="P:positive regulation of TORC1 signaling"/>
    <property type="evidence" value="ECO:0007669"/>
    <property type="project" value="TreeGrafter"/>
</dbReference>
<evidence type="ECO:0000256" key="2">
    <source>
        <dbReference type="ARBA" id="ARBA00022737"/>
    </source>
</evidence>
<accession>G9PBK8</accession>
<keyword evidence="2" id="KW-0677">Repeat</keyword>
<evidence type="ECO:0000256" key="4">
    <source>
        <dbReference type="SAM" id="MobiDB-lite"/>
    </source>
</evidence>
<evidence type="ECO:0000256" key="1">
    <source>
        <dbReference type="ARBA" id="ARBA00022574"/>
    </source>
</evidence>
<dbReference type="InterPro" id="IPR036322">
    <property type="entry name" value="WD40_repeat_dom_sf"/>
</dbReference>
<evidence type="ECO:0000256" key="3">
    <source>
        <dbReference type="PROSITE-ProRule" id="PRU00221"/>
    </source>
</evidence>
<evidence type="ECO:0000313" key="5">
    <source>
        <dbReference type="EMBL" id="EHK39752.1"/>
    </source>
</evidence>
<dbReference type="eggNOG" id="KOG0269">
    <property type="taxonomic scope" value="Eukaryota"/>
</dbReference>
<feature type="region of interest" description="Disordered" evidence="4">
    <location>
        <begin position="726"/>
        <end position="766"/>
    </location>
</feature>
<keyword evidence="1 3" id="KW-0853">WD repeat</keyword>
<gene>
    <name evidence="5" type="ORF">TRIATDRAFT_296747</name>
</gene>
<feature type="compositionally biased region" description="Low complexity" evidence="4">
    <location>
        <begin position="1244"/>
        <end position="1262"/>
    </location>
</feature>
<dbReference type="PROSITE" id="PS50294">
    <property type="entry name" value="WD_REPEATS_REGION"/>
    <property type="match status" value="1"/>
</dbReference>
<dbReference type="HOGENOM" id="CLU_002874_0_0_1"/>
<reference evidence="5 6" key="1">
    <citation type="journal article" date="2011" name="Genome Biol.">
        <title>Comparative genome sequence analysis underscores mycoparasitism as the ancestral life style of Trichoderma.</title>
        <authorList>
            <person name="Kubicek C.P."/>
            <person name="Herrera-Estrella A."/>
            <person name="Seidl-Seiboth V."/>
            <person name="Martinez D.A."/>
            <person name="Druzhinina I.S."/>
            <person name="Thon M."/>
            <person name="Zeilinger S."/>
            <person name="Casas-Flores S."/>
            <person name="Horwitz B.A."/>
            <person name="Mukherjee P.K."/>
            <person name="Mukherjee M."/>
            <person name="Kredics L."/>
            <person name="Alcaraz L.D."/>
            <person name="Aerts A."/>
            <person name="Antal Z."/>
            <person name="Atanasova L."/>
            <person name="Cervantes-Badillo M.G."/>
            <person name="Challacombe J."/>
            <person name="Chertkov O."/>
            <person name="McCluskey K."/>
            <person name="Coulpier F."/>
            <person name="Deshpande N."/>
            <person name="von Doehren H."/>
            <person name="Ebbole D.J."/>
            <person name="Esquivel-Naranjo E.U."/>
            <person name="Fekete E."/>
            <person name="Flipphi M."/>
            <person name="Glaser F."/>
            <person name="Gomez-Rodriguez E.Y."/>
            <person name="Gruber S."/>
            <person name="Han C."/>
            <person name="Henrissat B."/>
            <person name="Hermosa R."/>
            <person name="Hernandez-Onate M."/>
            <person name="Karaffa L."/>
            <person name="Kosti I."/>
            <person name="Le Crom S."/>
            <person name="Lindquist E."/>
            <person name="Lucas S."/>
            <person name="Luebeck M."/>
            <person name="Luebeck P.S."/>
            <person name="Margeot A."/>
            <person name="Metz B."/>
            <person name="Misra M."/>
            <person name="Nevalainen H."/>
            <person name="Omann M."/>
            <person name="Packer N."/>
            <person name="Perrone G."/>
            <person name="Uresti-Rivera E.E."/>
            <person name="Salamov A."/>
            <person name="Schmoll M."/>
            <person name="Seiboth B."/>
            <person name="Shapiro H."/>
            <person name="Sukno S."/>
            <person name="Tamayo-Ramos J.A."/>
            <person name="Tisch D."/>
            <person name="Wiest A."/>
            <person name="Wilkinson H.H."/>
            <person name="Zhang M."/>
            <person name="Coutinho P.M."/>
            <person name="Kenerley C.M."/>
            <person name="Monte E."/>
            <person name="Baker S.E."/>
            <person name="Grigoriev I.V."/>
        </authorList>
    </citation>
    <scope>NUCLEOTIDE SEQUENCE [LARGE SCALE GENOMIC DNA]</scope>
    <source>
        <strain evidence="6">ATCC 20476 / IMI 206040</strain>
    </source>
</reference>
<keyword evidence="6" id="KW-1185">Reference proteome</keyword>
<feature type="compositionally biased region" description="Polar residues" evidence="4">
    <location>
        <begin position="457"/>
        <end position="471"/>
    </location>
</feature>
<dbReference type="InterPro" id="IPR001680">
    <property type="entry name" value="WD40_rpt"/>
</dbReference>
<feature type="compositionally biased region" description="Polar residues" evidence="4">
    <location>
        <begin position="903"/>
        <end position="919"/>
    </location>
</feature>
<dbReference type="OMA" id="QTWRIVK"/>
<dbReference type="OrthoDB" id="60955at2759"/>
<dbReference type="GO" id="GO:0061700">
    <property type="term" value="C:GATOR2 complex"/>
    <property type="evidence" value="ECO:0007669"/>
    <property type="project" value="TreeGrafter"/>
</dbReference>
<dbReference type="Proteomes" id="UP000005426">
    <property type="component" value="Unassembled WGS sequence"/>
</dbReference>
<feature type="compositionally biased region" description="Polar residues" evidence="4">
    <location>
        <begin position="870"/>
        <end position="880"/>
    </location>
</feature>
<proteinExistence type="predicted"/>
<dbReference type="PANTHER" id="PTHR46200:SF1">
    <property type="entry name" value="GATOR COMPLEX PROTEIN WDR24"/>
    <property type="match status" value="1"/>
</dbReference>
<name>G9PBK8_HYPAI</name>
<dbReference type="GeneID" id="25780571"/>
<feature type="repeat" description="WD" evidence="3">
    <location>
        <begin position="267"/>
        <end position="299"/>
    </location>
</feature>
<dbReference type="Pfam" id="PF00400">
    <property type="entry name" value="WD40"/>
    <property type="match status" value="2"/>
</dbReference>
<sequence>MAVQACTWPWGRNNPPRIMRKLLGKAAPDATSGDLANSQANIPTIFRPSKSQNAVYPVGSPISCLDVTPDHRAVVLGGPHVLKTIVTDTSGDSNFGFKFTDGVDLRAAITAQKSSGLASNFVADQLNIRDVKWQGASTIFTACAAGRIFAYDVARLGSGGVSDAPDYIQIQEDTRQVHSLDVNPHLKSWLLSGSHDGMVRVFDVSAPWQTRAGFLTFRQRYSAMKNNEPVRQVKWSPKVGHELACCTESGVILKWDVRQPSRPLLRINAHEKSCSAIAWHSDGIHLMSAGWDAKLHVWDFGGTADKRQKPKWSVTTPAPVTTIAWRPGLWSATAQNRRLAQVAVTYDETSNRRYGSSVVHIWDLARPAMPYKEIERFDSSPLALTWLDQDMLWTVGRDGMFNQCDVAYAPKVIDRQSTSAMAFSSRGDVVMFLDERPQPPRPHPSVTHDSDVIPRTPFSTSPNTPMLSVSRSDSEEDVLGSFLGPRRRTIRKRRLSTRSGLPMSTTPPSLPNLPDDGKQILGLEQSINVTGIFKTQQGMASGHVPAAKSVSVYHYLSSNYLEILQKELPLDGGEKSLIQRVADIMEQYALAAENVRQYRLSQTWRILAYAMSLLLEKRAEYHLRLRTEKFRKRSIDDGKVNIKRTPSHIRVSHLANGDDSSRRPSGQAGSVDGRLPMARSLLAEEIESTSNVPTPLVRPVGEGTTIEWDERHFPLGKKLTPIIEPESLNLGPSAHGSYRLSPRQRHDSAPISEMSHDSEASKTSITEGYDFYDTEALARAIDVPMTKNPEKTSWEYSEAEKLQRLKAIRHDSNDSFAQVFSASDSSDHTSPRGDSFNASSSLRPESLKISAIGNEIGVKFASQAHEDGQQKSPRQTQKPSKGSAAMPRADSPEELFMISQTTATTDDTYPSQTSFASQTEDSEVHHEGFAGHRPTPSNEITMARPTSPVPVATAPQYDPSPHVVVTDYFPWPEDGPYPFPTDSPDSKSFKTPSMPACPLDPYSLLKRALEFESRTSALNASAMVLLLKPLVPESVIDIYQATAILRQHHSRLMGMSLFVEAALLRNLAIKGWPAGLPDWGENYTSLFTPAQQGVKAGFMCSNCRKPREINRSNGDSAFWTCEKCRQVVTPCAVCGHRDAEIASSLPTEVTDIPSKESWMTAWWYCPSCCHGGHASCMQTWHAALRPSEAASSSSSSSSPNVYSDGCCPVDGCGHACLPGKYRGETATARSEELITRMRDEFGKTSTSRRSSPGRSGPSSMTMDRSIRSDANDVPQSKAVGMAREALNKGSGGGILSSSPGRTMTGERERRKSVKFARTDR</sequence>
<feature type="compositionally biased region" description="Basic and acidic residues" evidence="4">
    <location>
        <begin position="744"/>
        <end position="760"/>
    </location>
</feature>
<feature type="region of interest" description="Disordered" evidence="4">
    <location>
        <begin position="820"/>
        <end position="842"/>
    </location>
</feature>
<dbReference type="KEGG" id="tatv:25780571"/>
<feature type="region of interest" description="Disordered" evidence="4">
    <location>
        <begin position="863"/>
        <end position="891"/>
    </location>
</feature>
<dbReference type="PROSITE" id="PS50082">
    <property type="entry name" value="WD_REPEATS_2"/>
    <property type="match status" value="1"/>
</dbReference>
<dbReference type="SUPFAM" id="SSF50978">
    <property type="entry name" value="WD40 repeat-like"/>
    <property type="match status" value="1"/>
</dbReference>
<feature type="region of interest" description="Disordered" evidence="4">
    <location>
        <begin position="437"/>
        <end position="472"/>
    </location>
</feature>
<comment type="caution">
    <text evidence="5">The sequence shown here is derived from an EMBL/GenBank/DDBJ whole genome shotgun (WGS) entry which is preliminary data.</text>
</comment>
<dbReference type="PANTHER" id="PTHR46200">
    <property type="entry name" value="GATOR COMPLEX PROTEIN WDR24"/>
    <property type="match status" value="1"/>
</dbReference>
<feature type="region of interest" description="Disordered" evidence="4">
    <location>
        <begin position="903"/>
        <end position="958"/>
    </location>
</feature>
<evidence type="ECO:0000313" key="6">
    <source>
        <dbReference type="Proteomes" id="UP000005426"/>
    </source>
</evidence>
<feature type="region of interest" description="Disordered" evidence="4">
    <location>
        <begin position="1235"/>
        <end position="1320"/>
    </location>
</feature>
<protein>
    <submittedName>
        <fullName evidence="5">Uncharacterized protein</fullName>
    </submittedName>
</protein>
<dbReference type="STRING" id="452589.G9PBK8"/>
<dbReference type="GO" id="GO:0005829">
    <property type="term" value="C:cytosol"/>
    <property type="evidence" value="ECO:0007669"/>
    <property type="project" value="TreeGrafter"/>
</dbReference>
<dbReference type="InterPro" id="IPR037590">
    <property type="entry name" value="WDR24"/>
</dbReference>
<feature type="region of interest" description="Disordered" evidence="4">
    <location>
        <begin position="653"/>
        <end position="674"/>
    </location>
</feature>
<dbReference type="GO" id="GO:0016239">
    <property type="term" value="P:positive regulation of macroautophagy"/>
    <property type="evidence" value="ECO:0007669"/>
    <property type="project" value="TreeGrafter"/>
</dbReference>
<dbReference type="GO" id="GO:0005774">
    <property type="term" value="C:vacuolar membrane"/>
    <property type="evidence" value="ECO:0007669"/>
    <property type="project" value="TreeGrafter"/>
</dbReference>